<organism evidence="1 2">
    <name type="scientific">Batillaria attramentaria</name>
    <dbReference type="NCBI Taxonomy" id="370345"/>
    <lineage>
        <taxon>Eukaryota</taxon>
        <taxon>Metazoa</taxon>
        <taxon>Spiralia</taxon>
        <taxon>Lophotrochozoa</taxon>
        <taxon>Mollusca</taxon>
        <taxon>Gastropoda</taxon>
        <taxon>Caenogastropoda</taxon>
        <taxon>Sorbeoconcha</taxon>
        <taxon>Cerithioidea</taxon>
        <taxon>Batillariidae</taxon>
        <taxon>Batillaria</taxon>
    </lineage>
</organism>
<dbReference type="InterPro" id="IPR027417">
    <property type="entry name" value="P-loop_NTPase"/>
</dbReference>
<evidence type="ECO:0000313" key="1">
    <source>
        <dbReference type="EMBL" id="KAK7499553.1"/>
    </source>
</evidence>
<evidence type="ECO:0000313" key="2">
    <source>
        <dbReference type="Proteomes" id="UP001519460"/>
    </source>
</evidence>
<protein>
    <recommendedName>
        <fullName evidence="3">AAA+ ATPase domain-containing protein</fullName>
    </recommendedName>
</protein>
<gene>
    <name evidence="1" type="ORF">BaRGS_00009205</name>
</gene>
<proteinExistence type="predicted"/>
<dbReference type="EMBL" id="JACVVK020000043">
    <property type="protein sequence ID" value="KAK7499553.1"/>
    <property type="molecule type" value="Genomic_DNA"/>
</dbReference>
<comment type="caution">
    <text evidence="1">The sequence shown here is derived from an EMBL/GenBank/DDBJ whole genome shotgun (WGS) entry which is preliminary data.</text>
</comment>
<dbReference type="Proteomes" id="UP001519460">
    <property type="component" value="Unassembled WGS sequence"/>
</dbReference>
<name>A0ABD0LJF2_9CAEN</name>
<dbReference type="SUPFAM" id="SSF52540">
    <property type="entry name" value="P-loop containing nucleoside triphosphate hydrolases"/>
    <property type="match status" value="1"/>
</dbReference>
<dbReference type="AlphaFoldDB" id="A0ABD0LJF2"/>
<feature type="non-terminal residue" evidence="1">
    <location>
        <position position="1"/>
    </location>
</feature>
<accession>A0ABD0LJF2</accession>
<dbReference type="Gene3D" id="3.40.50.300">
    <property type="entry name" value="P-loop containing nucleotide triphosphate hydrolases"/>
    <property type="match status" value="1"/>
</dbReference>
<evidence type="ECO:0008006" key="3">
    <source>
        <dbReference type="Google" id="ProtNLM"/>
    </source>
</evidence>
<sequence>GLSRSLDVPASADPVGQCLCAEDFSDRKTPWNVKDEVLKRLSQWWIRRVAGPYISSTDDDYLELAARFCGPATTVRIFSASQPPLYFRSAGEGVAETSRRFTRDIVLHPYQVHVLKQYLALAYLCGPPGTGKTVMLLATALGWANQGWDVHVVSTWRGSLAASHLLKHQLEQNPLRPAGQRVHLHEFNFIKSDQMEAAVERLVDAATPGSPLCVVVDEVFHVSKGVFACFCHKLLDRVGGDLRLWAANLYHNSRPPCLTAVPMLEPLRTTPVITREVQTSHYIQAQGPPVRYLHHSGEGHNISDWPGECLQCGKDLARELHELHVGLEATGDISIPAPLTYKEVFLLSSKADPLYDTETDDAGKEVRPASAIVKGLRENGVPVVVVRHDDREAVRKVSVREGPDAVVAAGANTVRGLERQVVIALQPEQTGTGTGDGRWERLHVMSRATAKLILVVWPGVEGQQPA</sequence>
<reference evidence="1 2" key="1">
    <citation type="journal article" date="2023" name="Sci. Data">
        <title>Genome assembly of the Korean intertidal mud-creeper Batillaria attramentaria.</title>
        <authorList>
            <person name="Patra A.K."/>
            <person name="Ho P.T."/>
            <person name="Jun S."/>
            <person name="Lee S.J."/>
            <person name="Kim Y."/>
            <person name="Won Y.J."/>
        </authorList>
    </citation>
    <scope>NUCLEOTIDE SEQUENCE [LARGE SCALE GENOMIC DNA]</scope>
    <source>
        <strain evidence="1">Wonlab-2016</strain>
    </source>
</reference>
<keyword evidence="2" id="KW-1185">Reference proteome</keyword>